<feature type="transmembrane region" description="Helical" evidence="6">
    <location>
        <begin position="186"/>
        <end position="207"/>
    </location>
</feature>
<dbReference type="GO" id="GO:0005886">
    <property type="term" value="C:plasma membrane"/>
    <property type="evidence" value="ECO:0007669"/>
    <property type="project" value="UniProtKB-SubCell"/>
</dbReference>
<gene>
    <name evidence="7" type="ORF">EV196_10363</name>
</gene>
<sequence>MKNFKSIFKGNLVLKITSLNAVVIAIRLVISLVIQRILAVTFGEVGIAKIGQIRNLMQIITSTASFGTFNGVVKYVSEHSEKKAILNKFFNTVFVFGFIGSFLSATILFFNASWITQSLFGNLDFLELIKILAFLPPVIAINIIFSGLINGLSDYKKYAKIELVSYLLSAVLLLVFLYNYQLEGVLFSIIITPILQLFVILYIFGSIIKKHINFKNIKVEIPFAKELLGFTLMSFVSSILLNYIELDIRTTISNKISTNEAGYWTAMTFISKNYMVFSSGLFTLYVIPKFARIYEGHVFKKEVLNIYKTILPLFGLGMLLVYIFRKLVIEIVYPNFLGLEPLFKWQLIGDFIRLAALVVSHQFLAKKMVKIFIITELMSLGLFYILAKYLVVIYGAEGVVMAHLYRNIIYFFIVLFAVWNYFKMQKSNIDYE</sequence>
<feature type="transmembrane region" description="Helical" evidence="6">
    <location>
        <begin position="404"/>
        <end position="422"/>
    </location>
</feature>
<name>A0A4R1RKE7_9FLAO</name>
<evidence type="ECO:0000313" key="7">
    <source>
        <dbReference type="EMBL" id="TCL66654.1"/>
    </source>
</evidence>
<evidence type="ECO:0000313" key="8">
    <source>
        <dbReference type="Proteomes" id="UP000295455"/>
    </source>
</evidence>
<keyword evidence="8" id="KW-1185">Reference proteome</keyword>
<comment type="subcellular location">
    <subcellularLocation>
        <location evidence="1">Cell membrane</location>
        <topology evidence="1">Multi-pass membrane protein</topology>
    </subcellularLocation>
</comment>
<evidence type="ECO:0000256" key="1">
    <source>
        <dbReference type="ARBA" id="ARBA00004651"/>
    </source>
</evidence>
<evidence type="ECO:0000256" key="6">
    <source>
        <dbReference type="SAM" id="Phobius"/>
    </source>
</evidence>
<feature type="transmembrane region" description="Helical" evidence="6">
    <location>
        <begin position="264"/>
        <end position="286"/>
    </location>
</feature>
<dbReference type="GO" id="GO:0009246">
    <property type="term" value="P:enterobacterial common antigen biosynthetic process"/>
    <property type="evidence" value="ECO:0007669"/>
    <property type="project" value="InterPro"/>
</dbReference>
<feature type="transmembrane region" description="Helical" evidence="6">
    <location>
        <begin position="131"/>
        <end position="151"/>
    </location>
</feature>
<feature type="transmembrane region" description="Helical" evidence="6">
    <location>
        <begin position="306"/>
        <end position="325"/>
    </location>
</feature>
<feature type="transmembrane region" description="Helical" evidence="6">
    <location>
        <begin position="227"/>
        <end position="244"/>
    </location>
</feature>
<accession>A0A4R1RKE7</accession>
<dbReference type="InterPro" id="IPR050833">
    <property type="entry name" value="Poly_Biosynth_Transport"/>
</dbReference>
<evidence type="ECO:0000256" key="5">
    <source>
        <dbReference type="ARBA" id="ARBA00023136"/>
    </source>
</evidence>
<feature type="transmembrane region" description="Helical" evidence="6">
    <location>
        <begin position="12"/>
        <end position="35"/>
    </location>
</feature>
<feature type="transmembrane region" description="Helical" evidence="6">
    <location>
        <begin position="371"/>
        <end position="392"/>
    </location>
</feature>
<comment type="caution">
    <text evidence="7">The sequence shown here is derived from an EMBL/GenBank/DDBJ whole genome shotgun (WGS) entry which is preliminary data.</text>
</comment>
<dbReference type="AlphaFoldDB" id="A0A4R1RKE7"/>
<evidence type="ECO:0000256" key="2">
    <source>
        <dbReference type="ARBA" id="ARBA00022475"/>
    </source>
</evidence>
<keyword evidence="4 6" id="KW-1133">Transmembrane helix</keyword>
<dbReference type="InterPro" id="IPR044550">
    <property type="entry name" value="WzxE"/>
</dbReference>
<dbReference type="InterPro" id="IPR002797">
    <property type="entry name" value="Polysacc_synth"/>
</dbReference>
<evidence type="ECO:0000256" key="3">
    <source>
        <dbReference type="ARBA" id="ARBA00022692"/>
    </source>
</evidence>
<protein>
    <submittedName>
        <fullName evidence="7">PST family polysaccharide transporter</fullName>
    </submittedName>
</protein>
<dbReference type="CDD" id="cd13125">
    <property type="entry name" value="MATE_like_10"/>
    <property type="match status" value="1"/>
</dbReference>
<dbReference type="Pfam" id="PF01943">
    <property type="entry name" value="Polysacc_synt"/>
    <property type="match status" value="1"/>
</dbReference>
<dbReference type="RefSeq" id="WP_243652196.1">
    <property type="nucleotide sequence ID" value="NZ_OX156936.1"/>
</dbReference>
<reference evidence="7 8" key="1">
    <citation type="submission" date="2019-03" db="EMBL/GenBank/DDBJ databases">
        <title>Genomic Encyclopedia of Type Strains, Phase IV (KMG-IV): sequencing the most valuable type-strain genomes for metagenomic binning, comparative biology and taxonomic classification.</title>
        <authorList>
            <person name="Goeker M."/>
        </authorList>
    </citation>
    <scope>NUCLEOTIDE SEQUENCE [LARGE SCALE GENOMIC DNA]</scope>
    <source>
        <strain evidence="7 8">DSM 18792</strain>
    </source>
</reference>
<evidence type="ECO:0000256" key="4">
    <source>
        <dbReference type="ARBA" id="ARBA00022989"/>
    </source>
</evidence>
<proteinExistence type="predicted"/>
<dbReference type="EMBL" id="SLUP01000003">
    <property type="protein sequence ID" value="TCL66654.1"/>
    <property type="molecule type" value="Genomic_DNA"/>
</dbReference>
<feature type="transmembrane region" description="Helical" evidence="6">
    <location>
        <begin position="89"/>
        <end position="111"/>
    </location>
</feature>
<dbReference type="PANTHER" id="PTHR30250">
    <property type="entry name" value="PST FAMILY PREDICTED COLANIC ACID TRANSPORTER"/>
    <property type="match status" value="1"/>
</dbReference>
<organism evidence="7 8">
    <name type="scientific">Mariniflexile fucanivorans</name>
    <dbReference type="NCBI Taxonomy" id="264023"/>
    <lineage>
        <taxon>Bacteria</taxon>
        <taxon>Pseudomonadati</taxon>
        <taxon>Bacteroidota</taxon>
        <taxon>Flavobacteriia</taxon>
        <taxon>Flavobacteriales</taxon>
        <taxon>Flavobacteriaceae</taxon>
        <taxon>Mariniflexile</taxon>
    </lineage>
</organism>
<keyword evidence="5 6" id="KW-0472">Membrane</keyword>
<keyword evidence="3 6" id="KW-0812">Transmembrane</keyword>
<feature type="transmembrane region" description="Helical" evidence="6">
    <location>
        <begin position="163"/>
        <end position="180"/>
    </location>
</feature>
<feature type="transmembrane region" description="Helical" evidence="6">
    <location>
        <begin position="55"/>
        <end position="77"/>
    </location>
</feature>
<keyword evidence="2" id="KW-1003">Cell membrane</keyword>
<dbReference type="PANTHER" id="PTHR30250:SF30">
    <property type="entry name" value="LIPID III FLIPPASE"/>
    <property type="match status" value="1"/>
</dbReference>
<dbReference type="Proteomes" id="UP000295455">
    <property type="component" value="Unassembled WGS sequence"/>
</dbReference>
<feature type="transmembrane region" description="Helical" evidence="6">
    <location>
        <begin position="345"/>
        <end position="364"/>
    </location>
</feature>